<dbReference type="eggNOG" id="COG1758">
    <property type="taxonomic scope" value="Bacteria"/>
</dbReference>
<comment type="subunit">
    <text evidence="11">The RNAP catalytic core consists of 2 alpha, 1 beta, 1 beta' and 1 omega subunit. When a sigma factor is associated with the core the holoenzyme is formed, which can initiate transcription.</text>
</comment>
<reference evidence="13" key="1">
    <citation type="submission" date="2017-05" db="EMBL/GenBank/DDBJ databases">
        <authorList>
            <person name="Barney B.M."/>
        </authorList>
    </citation>
    <scope>NUCLEOTIDE SEQUENCE [LARGE SCALE GENOMIC DNA]</scope>
    <source>
        <strain evidence="13">PSBB022</strain>
    </source>
</reference>
<evidence type="ECO:0000313" key="13">
    <source>
        <dbReference type="Proteomes" id="UP000216101"/>
    </source>
</evidence>
<organism evidence="12 13">
    <name type="scientific">Cellvibrio mixtus</name>
    <dbReference type="NCBI Taxonomy" id="39650"/>
    <lineage>
        <taxon>Bacteria</taxon>
        <taxon>Pseudomonadati</taxon>
        <taxon>Pseudomonadota</taxon>
        <taxon>Gammaproteobacteria</taxon>
        <taxon>Cellvibrionales</taxon>
        <taxon>Cellvibrionaceae</taxon>
        <taxon>Cellvibrio</taxon>
    </lineage>
</organism>
<dbReference type="NCBIfam" id="TIGR00690">
    <property type="entry name" value="rpoZ"/>
    <property type="match status" value="1"/>
</dbReference>
<dbReference type="Pfam" id="PF01192">
    <property type="entry name" value="RNA_pol_Rpb6"/>
    <property type="match status" value="1"/>
</dbReference>
<dbReference type="STRING" id="1209072.GCA_000766945_03626"/>
<dbReference type="GO" id="GO:0006351">
    <property type="term" value="P:DNA-templated transcription"/>
    <property type="evidence" value="ECO:0007669"/>
    <property type="project" value="UniProtKB-UniRule"/>
</dbReference>
<sequence length="83" mass="9382">MARITVEDCLDHVDNRFELVMVGSKRARQLAIGGKEPHVAPENDKPTVIALREIEEGFIDASILLEKDTLPQPKPERVYENDI</sequence>
<keyword evidence="7 11" id="KW-0804">Transcription</keyword>
<dbReference type="SUPFAM" id="SSF63562">
    <property type="entry name" value="RPB6/omega subunit-like"/>
    <property type="match status" value="1"/>
</dbReference>
<comment type="caution">
    <text evidence="12">The sequence shown here is derived from an EMBL/GenBank/DDBJ whole genome shotgun (WGS) entry which is preliminary data.</text>
</comment>
<dbReference type="PANTHER" id="PTHR34476">
    <property type="entry name" value="DNA-DIRECTED RNA POLYMERASE SUBUNIT OMEGA"/>
    <property type="match status" value="1"/>
</dbReference>
<evidence type="ECO:0000313" key="12">
    <source>
        <dbReference type="EMBL" id="OZY87329.1"/>
    </source>
</evidence>
<dbReference type="InterPro" id="IPR036161">
    <property type="entry name" value="RPB6/omega-like_sf"/>
</dbReference>
<gene>
    <name evidence="11" type="primary">rpoZ</name>
    <name evidence="12" type="ORF">CBP51_10215</name>
</gene>
<name>A0A266QD92_9GAMM</name>
<comment type="function">
    <text evidence="11">Promotes RNA polymerase assembly. Latches the N- and C-terminal regions of the beta' subunit thereby facilitating its interaction with the beta and alpha subunits.</text>
</comment>
<dbReference type="InterPro" id="IPR006110">
    <property type="entry name" value="Pol_omega/Rpo6/RPB6"/>
</dbReference>
<keyword evidence="13" id="KW-1185">Reference proteome</keyword>
<dbReference type="GO" id="GO:0003899">
    <property type="term" value="F:DNA-directed RNA polymerase activity"/>
    <property type="evidence" value="ECO:0007669"/>
    <property type="project" value="UniProtKB-UniRule"/>
</dbReference>
<evidence type="ECO:0000256" key="7">
    <source>
        <dbReference type="ARBA" id="ARBA00023163"/>
    </source>
</evidence>
<evidence type="ECO:0000256" key="3">
    <source>
        <dbReference type="ARBA" id="ARBA00013725"/>
    </source>
</evidence>
<comment type="similarity">
    <text evidence="1 11">Belongs to the RNA polymerase subunit omega family.</text>
</comment>
<evidence type="ECO:0000256" key="11">
    <source>
        <dbReference type="HAMAP-Rule" id="MF_00366"/>
    </source>
</evidence>
<protein>
    <recommendedName>
        <fullName evidence="3 11">DNA-directed RNA polymerase subunit omega</fullName>
        <shortName evidence="11">RNAP omega subunit</shortName>
        <ecNumber evidence="2 11">2.7.7.6</ecNumber>
    </recommendedName>
    <alternativeName>
        <fullName evidence="9 11">RNA polymerase omega subunit</fullName>
    </alternativeName>
    <alternativeName>
        <fullName evidence="8 11">Transcriptase subunit omega</fullName>
    </alternativeName>
</protein>
<keyword evidence="5 11" id="KW-0808">Transferase</keyword>
<dbReference type="Gene3D" id="3.90.940.10">
    <property type="match status" value="1"/>
</dbReference>
<evidence type="ECO:0000256" key="1">
    <source>
        <dbReference type="ARBA" id="ARBA00006711"/>
    </source>
</evidence>
<dbReference type="EMBL" id="NHNI01000001">
    <property type="protein sequence ID" value="OZY87329.1"/>
    <property type="molecule type" value="Genomic_DNA"/>
</dbReference>
<accession>A0A266QD92</accession>
<dbReference type="PANTHER" id="PTHR34476:SF1">
    <property type="entry name" value="DNA-DIRECTED RNA POLYMERASE SUBUNIT OMEGA"/>
    <property type="match status" value="1"/>
</dbReference>
<dbReference type="EC" id="2.7.7.6" evidence="2 11"/>
<dbReference type="RefSeq" id="WP_007638626.1">
    <property type="nucleotide sequence ID" value="NZ_NHNI01000001.1"/>
</dbReference>
<evidence type="ECO:0000256" key="5">
    <source>
        <dbReference type="ARBA" id="ARBA00022679"/>
    </source>
</evidence>
<evidence type="ECO:0000256" key="2">
    <source>
        <dbReference type="ARBA" id="ARBA00012418"/>
    </source>
</evidence>
<keyword evidence="6 11" id="KW-0548">Nucleotidyltransferase</keyword>
<evidence type="ECO:0000256" key="10">
    <source>
        <dbReference type="ARBA" id="ARBA00048552"/>
    </source>
</evidence>
<dbReference type="Proteomes" id="UP000216101">
    <property type="component" value="Unassembled WGS sequence"/>
</dbReference>
<evidence type="ECO:0000256" key="8">
    <source>
        <dbReference type="ARBA" id="ARBA00029924"/>
    </source>
</evidence>
<dbReference type="SMART" id="SM01409">
    <property type="entry name" value="RNA_pol_Rpb6"/>
    <property type="match status" value="1"/>
</dbReference>
<evidence type="ECO:0000256" key="6">
    <source>
        <dbReference type="ARBA" id="ARBA00022695"/>
    </source>
</evidence>
<keyword evidence="4 11" id="KW-0240">DNA-directed RNA polymerase</keyword>
<dbReference type="InterPro" id="IPR003716">
    <property type="entry name" value="DNA-dir_RNA_pol_omega"/>
</dbReference>
<evidence type="ECO:0000256" key="9">
    <source>
        <dbReference type="ARBA" id="ARBA00030998"/>
    </source>
</evidence>
<comment type="catalytic activity">
    <reaction evidence="10 11">
        <text>RNA(n) + a ribonucleoside 5'-triphosphate = RNA(n+1) + diphosphate</text>
        <dbReference type="Rhea" id="RHEA:21248"/>
        <dbReference type="Rhea" id="RHEA-COMP:14527"/>
        <dbReference type="Rhea" id="RHEA-COMP:17342"/>
        <dbReference type="ChEBI" id="CHEBI:33019"/>
        <dbReference type="ChEBI" id="CHEBI:61557"/>
        <dbReference type="ChEBI" id="CHEBI:140395"/>
        <dbReference type="EC" id="2.7.7.6"/>
    </reaction>
</comment>
<proteinExistence type="inferred from homology"/>
<dbReference type="GO" id="GO:0003677">
    <property type="term" value="F:DNA binding"/>
    <property type="evidence" value="ECO:0007669"/>
    <property type="project" value="UniProtKB-UniRule"/>
</dbReference>
<dbReference type="GO" id="GO:0000428">
    <property type="term" value="C:DNA-directed RNA polymerase complex"/>
    <property type="evidence" value="ECO:0007669"/>
    <property type="project" value="UniProtKB-KW"/>
</dbReference>
<dbReference type="AlphaFoldDB" id="A0A266QD92"/>
<evidence type="ECO:0000256" key="4">
    <source>
        <dbReference type="ARBA" id="ARBA00022478"/>
    </source>
</evidence>
<dbReference type="HAMAP" id="MF_00366">
    <property type="entry name" value="RNApol_bact_RpoZ"/>
    <property type="match status" value="1"/>
</dbReference>